<dbReference type="NCBIfam" id="NF037995">
    <property type="entry name" value="TRAP_S1"/>
    <property type="match status" value="1"/>
</dbReference>
<sequence length="328" mass="35901">MRGLRQTIRSLTAASVVLAGVAGAQAEEIVLKALTYAPPSKVEDSMAVFKAWIDKVNAKGEGKLRVEILGGPEVFGVGDQVNAVSKGLADITLTFTAHTALVPEVDTLGLSGITVAEERENGYLALLDEAHSKINLKVIGRAATQSGFFIFSKEPIESLADFEGMKIRSHSGYDGFFRKLNANPIGMNISEIYGGLERGIVTAAPYNIFAYDLGLHEVTDYMLADPFWYSHTTVTLMNRKKFDSLPAELQAVLIDAQIEIEAEMADIVAKMAEEERKRLAEAGMTFTNLPPEEAEQFRQMATESRFEVLEEILGADRVAEIKALIVRQ</sequence>
<evidence type="ECO:0000256" key="2">
    <source>
        <dbReference type="SAM" id="SignalP"/>
    </source>
</evidence>
<dbReference type="Pfam" id="PF03480">
    <property type="entry name" value="DctP"/>
    <property type="match status" value="1"/>
</dbReference>
<protein>
    <submittedName>
        <fullName evidence="3">TRAP transporter substrate-binding protein DctP</fullName>
    </submittedName>
</protein>
<feature type="chain" id="PRO_5043520992" evidence="2">
    <location>
        <begin position="27"/>
        <end position="328"/>
    </location>
</feature>
<gene>
    <name evidence="3" type="primary">dctP</name>
    <name evidence="3" type="ORF">MUB46_19920</name>
</gene>
<dbReference type="Gene3D" id="3.40.190.170">
    <property type="entry name" value="Bacterial extracellular solute-binding protein, family 7"/>
    <property type="match status" value="1"/>
</dbReference>
<name>A0AAW5R2S4_9HYPH</name>
<feature type="signal peptide" evidence="2">
    <location>
        <begin position="1"/>
        <end position="26"/>
    </location>
</feature>
<dbReference type="PANTHER" id="PTHR33376:SF5">
    <property type="entry name" value="EXTRACYTOPLASMIC SOLUTE RECEPTOR PROTEIN"/>
    <property type="match status" value="1"/>
</dbReference>
<dbReference type="RefSeq" id="WP_261617720.1">
    <property type="nucleotide sequence ID" value="NZ_JALIDZ010000010.1"/>
</dbReference>
<evidence type="ECO:0000313" key="4">
    <source>
        <dbReference type="Proteomes" id="UP001320898"/>
    </source>
</evidence>
<accession>A0AAW5R2S4</accession>
<dbReference type="InterPro" id="IPR038404">
    <property type="entry name" value="TRAP_DctP_sf"/>
</dbReference>
<dbReference type="Proteomes" id="UP001320898">
    <property type="component" value="Unassembled WGS sequence"/>
</dbReference>
<proteinExistence type="predicted"/>
<dbReference type="AlphaFoldDB" id="A0AAW5R2S4"/>
<dbReference type="InterPro" id="IPR018389">
    <property type="entry name" value="DctP_fam"/>
</dbReference>
<organism evidence="3 4">
    <name type="scientific">Microbaculum marinisediminis</name>
    <dbReference type="NCBI Taxonomy" id="2931392"/>
    <lineage>
        <taxon>Bacteria</taxon>
        <taxon>Pseudomonadati</taxon>
        <taxon>Pseudomonadota</taxon>
        <taxon>Alphaproteobacteria</taxon>
        <taxon>Hyphomicrobiales</taxon>
        <taxon>Tepidamorphaceae</taxon>
        <taxon>Microbaculum</taxon>
    </lineage>
</organism>
<keyword evidence="1 2" id="KW-0732">Signal</keyword>
<evidence type="ECO:0000313" key="3">
    <source>
        <dbReference type="EMBL" id="MCT8974139.1"/>
    </source>
</evidence>
<dbReference type="PANTHER" id="PTHR33376">
    <property type="match status" value="1"/>
</dbReference>
<comment type="caution">
    <text evidence="3">The sequence shown here is derived from an EMBL/GenBank/DDBJ whole genome shotgun (WGS) entry which is preliminary data.</text>
</comment>
<dbReference type="EMBL" id="JALIDZ010000010">
    <property type="protein sequence ID" value="MCT8974139.1"/>
    <property type="molecule type" value="Genomic_DNA"/>
</dbReference>
<evidence type="ECO:0000256" key="1">
    <source>
        <dbReference type="ARBA" id="ARBA00022729"/>
    </source>
</evidence>
<dbReference type="GO" id="GO:0055085">
    <property type="term" value="P:transmembrane transport"/>
    <property type="evidence" value="ECO:0007669"/>
    <property type="project" value="InterPro"/>
</dbReference>
<keyword evidence="4" id="KW-1185">Reference proteome</keyword>
<reference evidence="3 4" key="1">
    <citation type="submission" date="2022-04" db="EMBL/GenBank/DDBJ databases">
        <authorList>
            <person name="Ye Y.-Q."/>
            <person name="Du Z.-J."/>
        </authorList>
    </citation>
    <scope>NUCLEOTIDE SEQUENCE [LARGE SCALE GENOMIC DNA]</scope>
    <source>
        <strain evidence="3 4">A6E488</strain>
    </source>
</reference>